<protein>
    <submittedName>
        <fullName evidence="1">PUB3 protein</fullName>
    </submittedName>
</protein>
<accession>A0A813AZZ3</accession>
<dbReference type="OrthoDB" id="10620541at2759"/>
<name>A0A813AZZ3_9DINO</name>
<dbReference type="Proteomes" id="UP000601435">
    <property type="component" value="Unassembled WGS sequence"/>
</dbReference>
<evidence type="ECO:0000313" key="2">
    <source>
        <dbReference type="Proteomes" id="UP000601435"/>
    </source>
</evidence>
<comment type="caution">
    <text evidence="1">The sequence shown here is derived from an EMBL/GenBank/DDBJ whole genome shotgun (WGS) entry which is preliminary data.</text>
</comment>
<organism evidence="1 2">
    <name type="scientific">Symbiodinium necroappetens</name>
    <dbReference type="NCBI Taxonomy" id="1628268"/>
    <lineage>
        <taxon>Eukaryota</taxon>
        <taxon>Sar</taxon>
        <taxon>Alveolata</taxon>
        <taxon>Dinophyceae</taxon>
        <taxon>Suessiales</taxon>
        <taxon>Symbiodiniaceae</taxon>
        <taxon>Symbiodinium</taxon>
    </lineage>
</organism>
<dbReference type="EMBL" id="CAJNJA010065530">
    <property type="protein sequence ID" value="CAE7885960.1"/>
    <property type="molecule type" value="Genomic_DNA"/>
</dbReference>
<dbReference type="AlphaFoldDB" id="A0A813AZZ3"/>
<sequence length="299" mass="31856">MLDQGYWLDSDDFVSTADLDAENLGKVGFPRDWPGVYGSSKALKQLVGKKGKCAGKKVGVVPGPDASQLSMVKGLKFYPLQSFSNAERVAKAAGMDVVRGWAVYEHLDKGVSEAFVAERFWWNSLPDGTWIDFTPRPDVLPEILLAEAVDGAPKVVDVLSSRQHSLMLSLLAQRFPGRVQRRTSSFSAGLRTLAWASPVCFPPARAQVTTKIQQSAKAAGVGRAGRSSLSLVASGEASPKPAGPAPASLQELARCSREASGSHLQPTLLFFALKSETRLGSGGSSPATWRLSASRALTG</sequence>
<evidence type="ECO:0000313" key="1">
    <source>
        <dbReference type="EMBL" id="CAE7885960.1"/>
    </source>
</evidence>
<proteinExistence type="predicted"/>
<keyword evidence="2" id="KW-1185">Reference proteome</keyword>
<gene>
    <name evidence="1" type="primary">PUB3</name>
    <name evidence="1" type="ORF">SNEC2469_LOCUS29288</name>
</gene>
<reference evidence="1" key="1">
    <citation type="submission" date="2021-02" db="EMBL/GenBank/DDBJ databases">
        <authorList>
            <person name="Dougan E. K."/>
            <person name="Rhodes N."/>
            <person name="Thang M."/>
            <person name="Chan C."/>
        </authorList>
    </citation>
    <scope>NUCLEOTIDE SEQUENCE</scope>
</reference>